<evidence type="ECO:0000313" key="12">
    <source>
        <dbReference type="Proteomes" id="UP000225833"/>
    </source>
</evidence>
<keyword evidence="11" id="KW-0282">Flagellum</keyword>
<keyword evidence="9" id="KW-1006">Bacterial flagellum protein export</keyword>
<name>A0A2D0J4B1_XENBU</name>
<evidence type="ECO:0000313" key="11">
    <source>
        <dbReference type="EMBL" id="PHM29319.1"/>
    </source>
</evidence>
<evidence type="ECO:0000256" key="3">
    <source>
        <dbReference type="ARBA" id="ARBA00006602"/>
    </source>
</evidence>
<evidence type="ECO:0000256" key="1">
    <source>
        <dbReference type="ARBA" id="ARBA00003041"/>
    </source>
</evidence>
<keyword evidence="11" id="KW-0969">Cilium</keyword>
<dbReference type="InterPro" id="IPR000563">
    <property type="entry name" value="Flag_FliH"/>
</dbReference>
<dbReference type="Proteomes" id="UP000225833">
    <property type="component" value="Unassembled WGS sequence"/>
</dbReference>
<evidence type="ECO:0000256" key="5">
    <source>
        <dbReference type="ARBA" id="ARBA00022448"/>
    </source>
</evidence>
<comment type="caution">
    <text evidence="11">The sequence shown here is derived from an EMBL/GenBank/DDBJ whole genome shotgun (WGS) entry which is preliminary data.</text>
</comment>
<gene>
    <name evidence="11" type="ORF">Xbud_00773</name>
</gene>
<dbReference type="GO" id="GO:0071973">
    <property type="term" value="P:bacterial-type flagellum-dependent cell motility"/>
    <property type="evidence" value="ECO:0007669"/>
    <property type="project" value="InterPro"/>
</dbReference>
<dbReference type="GO" id="GO:0009288">
    <property type="term" value="C:bacterial-type flagellum"/>
    <property type="evidence" value="ECO:0007669"/>
    <property type="project" value="InterPro"/>
</dbReference>
<comment type="similarity">
    <text evidence="3">Belongs to the FliH family.</text>
</comment>
<accession>A0A2D0J4B1</accession>
<proteinExistence type="inferred from homology"/>
<dbReference type="GO" id="GO:0005829">
    <property type="term" value="C:cytosol"/>
    <property type="evidence" value="ECO:0007669"/>
    <property type="project" value="TreeGrafter"/>
</dbReference>
<dbReference type="PANTHER" id="PTHR34982:SF1">
    <property type="entry name" value="FLAGELLAR ASSEMBLY PROTEIN FLIH"/>
    <property type="match status" value="1"/>
</dbReference>
<dbReference type="GO" id="GO:0003774">
    <property type="term" value="F:cytoskeletal motor activity"/>
    <property type="evidence" value="ECO:0007669"/>
    <property type="project" value="InterPro"/>
</dbReference>
<dbReference type="GO" id="GO:0044781">
    <property type="term" value="P:bacterial-type flagellum organization"/>
    <property type="evidence" value="ECO:0007669"/>
    <property type="project" value="UniProtKB-KW"/>
</dbReference>
<evidence type="ECO:0000256" key="4">
    <source>
        <dbReference type="ARBA" id="ARBA00016507"/>
    </source>
</evidence>
<dbReference type="GO" id="GO:0015031">
    <property type="term" value="P:protein transport"/>
    <property type="evidence" value="ECO:0007669"/>
    <property type="project" value="UniProtKB-KW"/>
</dbReference>
<dbReference type="PANTHER" id="PTHR34982">
    <property type="entry name" value="YOP PROTEINS TRANSLOCATION PROTEIN L"/>
    <property type="match status" value="1"/>
</dbReference>
<organism evidence="11 12">
    <name type="scientific">Xenorhabdus budapestensis</name>
    <dbReference type="NCBI Taxonomy" id="290110"/>
    <lineage>
        <taxon>Bacteria</taxon>
        <taxon>Pseudomonadati</taxon>
        <taxon>Pseudomonadota</taxon>
        <taxon>Gammaproteobacteria</taxon>
        <taxon>Enterobacterales</taxon>
        <taxon>Morganellaceae</taxon>
        <taxon>Xenorhabdus</taxon>
    </lineage>
</organism>
<dbReference type="InterPro" id="IPR018035">
    <property type="entry name" value="Flagellar_FliH/T3SS_HrpE"/>
</dbReference>
<feature type="domain" description="Flagellar assembly protein FliH/Type III secretion system HrpE" evidence="10">
    <location>
        <begin position="106"/>
        <end position="230"/>
    </location>
</feature>
<dbReference type="AlphaFoldDB" id="A0A2D0J4B1"/>
<evidence type="ECO:0000256" key="2">
    <source>
        <dbReference type="ARBA" id="ARBA00004496"/>
    </source>
</evidence>
<keyword evidence="11" id="KW-0966">Cell projection</keyword>
<comment type="subcellular location">
    <subcellularLocation>
        <location evidence="2">Cytoplasm</location>
    </subcellularLocation>
</comment>
<reference evidence="11 12" key="1">
    <citation type="journal article" date="2017" name="Nat. Microbiol.">
        <title>Natural product diversity associated with the nematode symbionts Photorhabdus and Xenorhabdus.</title>
        <authorList>
            <person name="Tobias N.J."/>
            <person name="Wolff H."/>
            <person name="Djahanschiri B."/>
            <person name="Grundmann F."/>
            <person name="Kronenwerth M."/>
            <person name="Shi Y.M."/>
            <person name="Simonyi S."/>
            <person name="Grun P."/>
            <person name="Shapiro-Ilan D."/>
            <person name="Pidot S.J."/>
            <person name="Stinear T.P."/>
            <person name="Ebersberger I."/>
            <person name="Bode H.B."/>
        </authorList>
    </citation>
    <scope>NUCLEOTIDE SEQUENCE [LARGE SCALE GENOMIC DNA]</scope>
    <source>
        <strain evidence="11 12">DSM 16342</strain>
    </source>
</reference>
<keyword evidence="7" id="KW-1005">Bacterial flagellum biogenesis</keyword>
<dbReference type="PRINTS" id="PR01003">
    <property type="entry name" value="FLGFLIH"/>
</dbReference>
<evidence type="ECO:0000256" key="7">
    <source>
        <dbReference type="ARBA" id="ARBA00022795"/>
    </source>
</evidence>
<evidence type="ECO:0000259" key="10">
    <source>
        <dbReference type="Pfam" id="PF02108"/>
    </source>
</evidence>
<keyword evidence="5" id="KW-0813">Transport</keyword>
<sequence>MAVTIPMSDNSNNGNWQRWLPGELTQWETLQAKLESLDDEQEPSEQERLQEQARILDELKEQARQTGHEQGFAEGLSRGYEQGVEEGRQAGFEQGLQEVREQQQAIIGQWEALLTDFNHSLDGLDTVIASRLMQLSLTAAQHILGQPAVCDGTALLNQIREFIQQEPLLSGKPQLRVHPQNIPLVEQQLGEILKLHGWRLIADNKLHPGGCKVSTDDGDLDASLATRWHEMCRLAVSGEL</sequence>
<keyword evidence="6" id="KW-0963">Cytoplasm</keyword>
<evidence type="ECO:0000256" key="9">
    <source>
        <dbReference type="ARBA" id="ARBA00023225"/>
    </source>
</evidence>
<keyword evidence="8" id="KW-0653">Protein transport</keyword>
<dbReference type="Pfam" id="PF02108">
    <property type="entry name" value="FliH"/>
    <property type="match status" value="1"/>
</dbReference>
<evidence type="ECO:0000256" key="8">
    <source>
        <dbReference type="ARBA" id="ARBA00022927"/>
    </source>
</evidence>
<protein>
    <recommendedName>
        <fullName evidence="4">Flagellar assembly protein FliH</fullName>
    </recommendedName>
</protein>
<dbReference type="InterPro" id="IPR051472">
    <property type="entry name" value="T3SS_Stator/FliH"/>
</dbReference>
<evidence type="ECO:0000256" key="6">
    <source>
        <dbReference type="ARBA" id="ARBA00022490"/>
    </source>
</evidence>
<dbReference type="NCBIfam" id="NF004266">
    <property type="entry name" value="PRK05687.1-1"/>
    <property type="match status" value="1"/>
</dbReference>
<comment type="function">
    <text evidence="1">Needed for flagellar regrowth and assembly.</text>
</comment>
<dbReference type="EMBL" id="NIBS01000002">
    <property type="protein sequence ID" value="PHM29319.1"/>
    <property type="molecule type" value="Genomic_DNA"/>
</dbReference>